<evidence type="ECO:0000256" key="2">
    <source>
        <dbReference type="ARBA" id="ARBA00008064"/>
    </source>
</evidence>
<comment type="subcellular location">
    <subcellularLocation>
        <location evidence="1 9">Cell outer membrane</location>
        <topology evidence="1 9">Multi-pass membrane protein</topology>
    </subcellularLocation>
</comment>
<comment type="caution">
    <text evidence="12">The sequence shown here is derived from an EMBL/GenBank/DDBJ whole genome shotgun (WGS) entry which is preliminary data.</text>
</comment>
<dbReference type="RefSeq" id="WP_336203290.1">
    <property type="nucleotide sequence ID" value="NZ_JBANEI010000009.1"/>
</dbReference>
<keyword evidence="8 9" id="KW-0998">Cell outer membrane</keyword>
<proteinExistence type="inferred from homology"/>
<organism evidence="12 13">
    <name type="scientific">Erwinia aphidicola</name>
    <dbReference type="NCBI Taxonomy" id="68334"/>
    <lineage>
        <taxon>Bacteria</taxon>
        <taxon>Pseudomonadati</taxon>
        <taxon>Pseudomonadota</taxon>
        <taxon>Gammaproteobacteria</taxon>
        <taxon>Enterobacterales</taxon>
        <taxon>Erwiniaceae</taxon>
        <taxon>Erwinia</taxon>
    </lineage>
</organism>
<evidence type="ECO:0000256" key="6">
    <source>
        <dbReference type="ARBA" id="ARBA00022729"/>
    </source>
</evidence>
<dbReference type="InterPro" id="IPR000015">
    <property type="entry name" value="Fimb_usher"/>
</dbReference>
<keyword evidence="7 9" id="KW-0472">Membrane</keyword>
<dbReference type="InterPro" id="IPR043142">
    <property type="entry name" value="PapC-like_C_sf"/>
</dbReference>
<feature type="domain" description="PapC N-terminal" evidence="11">
    <location>
        <begin position="52"/>
        <end position="197"/>
    </location>
</feature>
<accession>A0ABU8DHD1</accession>
<dbReference type="Pfam" id="PF00577">
    <property type="entry name" value="Usher"/>
    <property type="match status" value="1"/>
</dbReference>
<feature type="domain" description="PapC-like C-terminal" evidence="10">
    <location>
        <begin position="769"/>
        <end position="831"/>
    </location>
</feature>
<reference evidence="12 13" key="1">
    <citation type="submission" date="2024-02" db="EMBL/GenBank/DDBJ databases">
        <title>First report Erwinia aphidicola in onion in Chile.</title>
        <authorList>
            <person name="Valenzuela M."/>
            <person name="Pena M."/>
            <person name="Dutta B."/>
        </authorList>
    </citation>
    <scope>NUCLEOTIDE SEQUENCE [LARGE SCALE GENOMIC DNA]</scope>
    <source>
        <strain evidence="12 13">QCJ3A</strain>
    </source>
</reference>
<keyword evidence="3 9" id="KW-0813">Transport</keyword>
<name>A0ABU8DHD1_ERWAP</name>
<evidence type="ECO:0000256" key="5">
    <source>
        <dbReference type="ARBA" id="ARBA00022692"/>
    </source>
</evidence>
<protein>
    <submittedName>
        <fullName evidence="12">Fimbria/pilus outer membrane usher protein</fullName>
    </submittedName>
</protein>
<evidence type="ECO:0000259" key="10">
    <source>
        <dbReference type="Pfam" id="PF13953"/>
    </source>
</evidence>
<dbReference type="PANTHER" id="PTHR30451:SF20">
    <property type="entry name" value="FIMBRIAE USHER"/>
    <property type="match status" value="1"/>
</dbReference>
<dbReference type="PROSITE" id="PS01151">
    <property type="entry name" value="FIMBRIAL_USHER"/>
    <property type="match status" value="1"/>
</dbReference>
<evidence type="ECO:0000256" key="9">
    <source>
        <dbReference type="RuleBase" id="RU003884"/>
    </source>
</evidence>
<evidence type="ECO:0000256" key="7">
    <source>
        <dbReference type="ARBA" id="ARBA00023136"/>
    </source>
</evidence>
<dbReference type="EMBL" id="JBANEI010000009">
    <property type="protein sequence ID" value="MEI2682746.1"/>
    <property type="molecule type" value="Genomic_DNA"/>
</dbReference>
<dbReference type="Pfam" id="PF13953">
    <property type="entry name" value="PapC_C"/>
    <property type="match status" value="1"/>
</dbReference>
<dbReference type="Gene3D" id="2.60.40.2610">
    <property type="entry name" value="Outer membrane usher protein FimD, plug domain"/>
    <property type="match status" value="1"/>
</dbReference>
<keyword evidence="6" id="KW-0732">Signal</keyword>
<dbReference type="Gene3D" id="2.60.40.3110">
    <property type="match status" value="1"/>
</dbReference>
<dbReference type="Gene3D" id="3.10.20.410">
    <property type="match status" value="1"/>
</dbReference>
<keyword evidence="4" id="KW-1134">Transmembrane beta strand</keyword>
<dbReference type="SUPFAM" id="SSF141729">
    <property type="entry name" value="FimD N-terminal domain-like"/>
    <property type="match status" value="1"/>
</dbReference>
<evidence type="ECO:0000256" key="4">
    <source>
        <dbReference type="ARBA" id="ARBA00022452"/>
    </source>
</evidence>
<dbReference type="InterPro" id="IPR025949">
    <property type="entry name" value="PapC-like_C"/>
</dbReference>
<dbReference type="InterPro" id="IPR042186">
    <property type="entry name" value="FimD_plug_dom"/>
</dbReference>
<evidence type="ECO:0000256" key="1">
    <source>
        <dbReference type="ARBA" id="ARBA00004571"/>
    </source>
</evidence>
<keyword evidence="9" id="KW-1029">Fimbrium biogenesis</keyword>
<dbReference type="Pfam" id="PF13954">
    <property type="entry name" value="PapC_N"/>
    <property type="match status" value="1"/>
</dbReference>
<dbReference type="InterPro" id="IPR037224">
    <property type="entry name" value="PapC_N_sf"/>
</dbReference>
<dbReference type="Proteomes" id="UP001306592">
    <property type="component" value="Unassembled WGS sequence"/>
</dbReference>
<gene>
    <name evidence="12" type="ORF">V8N49_13900</name>
</gene>
<keyword evidence="5 9" id="KW-0812">Transmembrane</keyword>
<dbReference type="PANTHER" id="PTHR30451">
    <property type="entry name" value="OUTER MEMBRANE USHER PROTEIN"/>
    <property type="match status" value="1"/>
</dbReference>
<keyword evidence="13" id="KW-1185">Reference proteome</keyword>
<dbReference type="InterPro" id="IPR018030">
    <property type="entry name" value="Fimbrial_membr_usher_CS"/>
</dbReference>
<dbReference type="InterPro" id="IPR025885">
    <property type="entry name" value="PapC_N"/>
</dbReference>
<dbReference type="Gene3D" id="2.60.40.2070">
    <property type="match status" value="1"/>
</dbReference>
<evidence type="ECO:0000313" key="13">
    <source>
        <dbReference type="Proteomes" id="UP001306592"/>
    </source>
</evidence>
<evidence type="ECO:0000313" key="12">
    <source>
        <dbReference type="EMBL" id="MEI2682746.1"/>
    </source>
</evidence>
<evidence type="ECO:0000259" key="11">
    <source>
        <dbReference type="Pfam" id="PF13954"/>
    </source>
</evidence>
<evidence type="ECO:0000256" key="8">
    <source>
        <dbReference type="ARBA" id="ARBA00023237"/>
    </source>
</evidence>
<comment type="similarity">
    <text evidence="2 9">Belongs to the fimbrial export usher family.</text>
</comment>
<evidence type="ECO:0000256" key="3">
    <source>
        <dbReference type="ARBA" id="ARBA00022448"/>
    </source>
</evidence>
<sequence length="851" mass="92726">MQRNNFTLIPVAPYPTRRKSNNKFFIFLFLSFTTSEIGQNISRAATGDEAIFDPHFLHTSSDTPLDLSVFNHSTPLQPGNYLLGVILNERKISMSQVVVKKIEKNSTICLSPELVEKLHIKSEYLSDYHFKKSDRHSSCQTIEQLVPAAQAHIDIATQQLIISIPQAALSRRTSNDIDPSLWDRGINALLFSYDANYYHSSQKEGDFKSFYNGDNIGINLHGFMLRHRGSLNWQQNSGKHYRSQRNYVEHDIAPLKARVTLGDADTSGNLFDSFSFRGIMLASDDNMLPDSQRGYAPIIRGVAQTNAHVTVRQNNSLLYETTVPPGPFSIDDLYPNGYGGDISVTVRESDGRENQFTVPYAAIAQLVRPGMMLYSLTAGTLRNINLSRSEKVAQATLQRGISNHLTGYGGLLSTRYYHALLLGGALGTPYGAIALDATQTHAASQRQHRQGQSYRLTWSKLFNASNSTVSVAAWRVSSSGYLSLNNAVRWGEDARRAHPNETLSAYATPRSRISVSLSQGFHEGWGQLYLSAIRQSYWQGSGNNNQLQAGYSNNFGSVNGSLSVNRVHSRQGEETQYTLGLSVPLGSGSRHTSLNVNVNYSNDGLASLANINSSLGEGQQLEYTLGASHDRQQHSSASAAASWHTPVTTLQGSYERGSHSDAWSAGMNGAGAVVSEGIVASPWYSKTMALVSAPGASGAYVEGHSGLQLNAQGHALVPYLVAYRQNEIALNPQGLTQDVELKSTLSQTVPHSGALVKVDFATRVGRAVLIHVALPSGQSLPFGASVRDAQGQDLGMVAQGDMIYVRLPEGDSRLEVMSAGRSICMMKLSLSKKSASPNGFAQFHLPCQPGT</sequence>